<dbReference type="PANTHER" id="PTHR10117">
    <property type="entry name" value="TRANSIENT RECEPTOR POTENTIAL CHANNEL"/>
    <property type="match status" value="1"/>
</dbReference>
<dbReference type="AlphaFoldDB" id="A0A2S1WM83"/>
<proteinExistence type="evidence at transcript level"/>
<feature type="domain" description="Transient receptor ion channel" evidence="11">
    <location>
        <begin position="279"/>
        <end position="341"/>
    </location>
</feature>
<dbReference type="NCBIfam" id="TIGR00870">
    <property type="entry name" value="trp"/>
    <property type="match status" value="1"/>
</dbReference>
<evidence type="ECO:0000256" key="10">
    <source>
        <dbReference type="SAM" id="Phobius"/>
    </source>
</evidence>
<keyword evidence="12" id="KW-0675">Receptor</keyword>
<dbReference type="GO" id="GO:0070679">
    <property type="term" value="F:inositol 1,4,5 trisphosphate binding"/>
    <property type="evidence" value="ECO:0007669"/>
    <property type="project" value="TreeGrafter"/>
</dbReference>
<dbReference type="Pfam" id="PF08344">
    <property type="entry name" value="TRP_2"/>
    <property type="match status" value="1"/>
</dbReference>
<evidence type="ECO:0000256" key="7">
    <source>
        <dbReference type="ARBA" id="ARBA00023065"/>
    </source>
</evidence>
<dbReference type="SMR" id="A0A2S1WM83"/>
<dbReference type="InterPro" id="IPR036770">
    <property type="entry name" value="Ankyrin_rpt-contain_sf"/>
</dbReference>
<evidence type="ECO:0000313" key="12">
    <source>
        <dbReference type="EMBL" id="AWJ68220.1"/>
    </source>
</evidence>
<dbReference type="Gene3D" id="1.25.40.20">
    <property type="entry name" value="Ankyrin repeat-containing domain"/>
    <property type="match status" value="1"/>
</dbReference>
<dbReference type="GO" id="GO:0015279">
    <property type="term" value="F:store-operated calcium channel activity"/>
    <property type="evidence" value="ECO:0007669"/>
    <property type="project" value="TreeGrafter"/>
</dbReference>
<dbReference type="PANTHER" id="PTHR10117:SF54">
    <property type="entry name" value="TRANSIENT RECEPTOR POTENTIAL-GAMMA PROTEIN"/>
    <property type="match status" value="1"/>
</dbReference>
<evidence type="ECO:0000259" key="11">
    <source>
        <dbReference type="SMART" id="SM01420"/>
    </source>
</evidence>
<keyword evidence="3 10" id="KW-0812">Transmembrane</keyword>
<dbReference type="InterPro" id="IPR005821">
    <property type="entry name" value="Ion_trans_dom"/>
</dbReference>
<dbReference type="SUPFAM" id="SSF48403">
    <property type="entry name" value="Ankyrin repeat"/>
    <property type="match status" value="1"/>
</dbReference>
<sequence length="1082" mass="123404">MERSPITKKKPNNQILQQNNVFESSNEEAVHSPVTLVPHDLSPGWNGLGSGVVRKEMDLTPQERQFLLAVERGDIPSVQRMLHQQKVMTMMMTTTTTTTTMTISTVNLSHKVTFNPNCVDTLGRTALGISIEYDNIEMLDALLKAGLDLGDSLLQAINEDNVEATRLILNHEQKLSSSRNIKRSFSQPSSYSLSEGIENVIKEKAAKITAKWKKLTMKKWTSVDSKDSMFPWTTSSVSSSCFTPDITPIILAAQRDNYEITKILLDRGDRIAKPHDIRCSCDDCVQKSSEDSLNHSMSRINAYRALASPSLMALSSKDPILTAFELSWELRRLSQLENELKIEYESLAKQCQDFAVDLLDQVRGSKELEILLNYDRYSPVRDRGDRMDLARLKLAIKYKQKKFVSHANCQQLLASIWYEGLLGFRRRHIIFKVLLTILISLLFPVLSIIYIVAPKSRTGQFMRRPFIKFICHSASYMTFLFLLILASQRIESIISLQNDSNDSSTKMTREVRGAPPTSIEWMILAYVTGLVWAEIKQLWDQGLKSYVQDMWNILDFTTNSLYIATYTLKLVAYLKVQEEKRNDLQTASASRKSWDAYDPTLISEGLFASANIFSCLKLIALFTVNPHLGPLQISLGRMVIDIMKFLFIALLVCFSYSCGVNQLYWYYAEVRSRDCNECEAKHFQKQNSGLADVSNQISDCHGLCDRSIANLFEIIQTLYFAIYGLVELSKFELKEKHIFTQFVGKLMFGTYMGIMTIVLINMLIAMLSSSFQKISDDADTEWKFARSRLWMSYFEEGGTVPAPFNVIPTPKSCWYLSRWIWNRFCRCTKKAKTNKWQSLRKAVKKIQERDVVYQAVIRDLVKRYLMKRQKKAISDGVSEDDVNELKQDLSSFRYELLDILRSNGMSVPSTNLGSSACQGGRLKRRNSRMSSASTLCNQEGNILQGKHTVPYSESDLTMPQNISSTTMHKFASSQSFDDSNWHKEYSLQTIGRAKLTKQKSVDVLVPHLDTLEECTFEEESPTVNPVEMQYTNSACNQPEEAFREENVHFLEDDWPKQSKVQKLIKSFSSGENPFSGHDPSSP</sequence>
<organism evidence="12">
    <name type="scientific">Hirudo verbana</name>
    <dbReference type="NCBI Taxonomy" id="311461"/>
    <lineage>
        <taxon>Eukaryota</taxon>
        <taxon>Metazoa</taxon>
        <taxon>Spiralia</taxon>
        <taxon>Lophotrochozoa</taxon>
        <taxon>Annelida</taxon>
        <taxon>Clitellata</taxon>
        <taxon>Hirudinea</taxon>
        <taxon>Hirudinida</taxon>
        <taxon>Hirudiniformes</taxon>
        <taxon>Hirudinidae</taxon>
        <taxon>Hirudo</taxon>
    </lineage>
</organism>
<dbReference type="InterPro" id="IPR002153">
    <property type="entry name" value="TRPC_channel"/>
</dbReference>
<name>A0A2S1WM83_9ANNE</name>
<evidence type="ECO:0000256" key="4">
    <source>
        <dbReference type="ARBA" id="ARBA00022737"/>
    </source>
</evidence>
<keyword evidence="6" id="KW-0040">ANK repeat</keyword>
<dbReference type="EMBL" id="MG973367">
    <property type="protein sequence ID" value="AWJ68220.1"/>
    <property type="molecule type" value="mRNA"/>
</dbReference>
<evidence type="ECO:0000256" key="3">
    <source>
        <dbReference type="ARBA" id="ARBA00022692"/>
    </source>
</evidence>
<feature type="transmembrane region" description="Helical" evidence="10">
    <location>
        <begin position="465"/>
        <end position="486"/>
    </location>
</feature>
<keyword evidence="7" id="KW-0406">Ion transport</keyword>
<feature type="transmembrane region" description="Helical" evidence="10">
    <location>
        <begin position="746"/>
        <end position="767"/>
    </location>
</feature>
<keyword evidence="2" id="KW-0813">Transport</keyword>
<feature type="transmembrane region" description="Helical" evidence="10">
    <location>
        <begin position="645"/>
        <end position="667"/>
    </location>
</feature>
<dbReference type="SMART" id="SM00248">
    <property type="entry name" value="ANK"/>
    <property type="match status" value="2"/>
</dbReference>
<comment type="subcellular location">
    <subcellularLocation>
        <location evidence="1">Membrane</location>
        <topology evidence="1">Multi-pass membrane protein</topology>
    </subcellularLocation>
</comment>
<feature type="transmembrane region" description="Helical" evidence="10">
    <location>
        <begin position="429"/>
        <end position="453"/>
    </location>
</feature>
<dbReference type="GO" id="GO:0005886">
    <property type="term" value="C:plasma membrane"/>
    <property type="evidence" value="ECO:0007669"/>
    <property type="project" value="TreeGrafter"/>
</dbReference>
<reference evidence="12" key="1">
    <citation type="submission" date="2018-02" db="EMBL/GenBank/DDBJ databases">
        <title>Hirudo verbana central nervous system transcriptome analysis of ion channel and receptor content.</title>
        <authorList>
            <person name="Northcutt A.J."/>
            <person name="Schulz D.J."/>
            <person name="Mesce K.A."/>
        </authorList>
    </citation>
    <scope>NUCLEOTIDE SEQUENCE</scope>
</reference>
<accession>A0A2S1WM83</accession>
<keyword evidence="9" id="KW-0407">Ion channel</keyword>
<evidence type="ECO:0000256" key="9">
    <source>
        <dbReference type="ARBA" id="ARBA00023303"/>
    </source>
</evidence>
<dbReference type="GO" id="GO:0051480">
    <property type="term" value="P:regulation of cytosolic calcium ion concentration"/>
    <property type="evidence" value="ECO:0007669"/>
    <property type="project" value="TreeGrafter"/>
</dbReference>
<dbReference type="GO" id="GO:0034703">
    <property type="term" value="C:cation channel complex"/>
    <property type="evidence" value="ECO:0007669"/>
    <property type="project" value="TreeGrafter"/>
</dbReference>
<keyword evidence="8 10" id="KW-0472">Membrane</keyword>
<evidence type="ECO:0000256" key="5">
    <source>
        <dbReference type="ARBA" id="ARBA00022989"/>
    </source>
</evidence>
<dbReference type="InterPro" id="IPR013555">
    <property type="entry name" value="TRP_dom"/>
</dbReference>
<dbReference type="PRINTS" id="PR01097">
    <property type="entry name" value="TRNSRECEPTRP"/>
</dbReference>
<evidence type="ECO:0000256" key="2">
    <source>
        <dbReference type="ARBA" id="ARBA00022448"/>
    </source>
</evidence>
<keyword evidence="5 10" id="KW-1133">Transmembrane helix</keyword>
<dbReference type="SMART" id="SM01420">
    <property type="entry name" value="TRP_2"/>
    <property type="match status" value="1"/>
</dbReference>
<keyword evidence="4" id="KW-0677">Repeat</keyword>
<evidence type="ECO:0000256" key="6">
    <source>
        <dbReference type="ARBA" id="ARBA00023043"/>
    </source>
</evidence>
<dbReference type="InterPro" id="IPR002110">
    <property type="entry name" value="Ankyrin_rpt"/>
</dbReference>
<protein>
    <submittedName>
        <fullName evidence="12">Putative transient receptor potential channel 1</fullName>
    </submittedName>
</protein>
<evidence type="ECO:0000256" key="1">
    <source>
        <dbReference type="ARBA" id="ARBA00004141"/>
    </source>
</evidence>
<evidence type="ECO:0000256" key="8">
    <source>
        <dbReference type="ARBA" id="ARBA00023136"/>
    </source>
</evidence>
<dbReference type="Pfam" id="PF00520">
    <property type="entry name" value="Ion_trans"/>
    <property type="match status" value="1"/>
</dbReference>